<feature type="region of interest" description="Disordered" evidence="5">
    <location>
        <begin position="351"/>
        <end position="426"/>
    </location>
</feature>
<keyword evidence="3" id="KW-0732">Signal</keyword>
<feature type="region of interest" description="Disordered" evidence="5">
    <location>
        <begin position="104"/>
        <end position="144"/>
    </location>
</feature>
<dbReference type="PROSITE" id="PS50847">
    <property type="entry name" value="GRAM_POS_ANCHORING"/>
    <property type="match status" value="1"/>
</dbReference>
<feature type="compositionally biased region" description="Polar residues" evidence="5">
    <location>
        <begin position="386"/>
        <end position="426"/>
    </location>
</feature>
<dbReference type="Pfam" id="PF00746">
    <property type="entry name" value="Gram_pos_anchor"/>
    <property type="match status" value="1"/>
</dbReference>
<evidence type="ECO:0000256" key="2">
    <source>
        <dbReference type="ARBA" id="ARBA00022525"/>
    </source>
</evidence>
<feature type="compositionally biased region" description="Low complexity" evidence="5">
    <location>
        <begin position="1131"/>
        <end position="1165"/>
    </location>
</feature>
<dbReference type="NCBIfam" id="TIGR01167">
    <property type="entry name" value="LPXTG_anchor"/>
    <property type="match status" value="1"/>
</dbReference>
<gene>
    <name evidence="7" type="ORF">FLP15_12320</name>
</gene>
<feature type="domain" description="Gram-positive cocci surface proteins LPxTG" evidence="6">
    <location>
        <begin position="1277"/>
        <end position="1313"/>
    </location>
</feature>
<dbReference type="Proteomes" id="UP000315128">
    <property type="component" value="Chromosome"/>
</dbReference>
<evidence type="ECO:0000256" key="3">
    <source>
        <dbReference type="ARBA" id="ARBA00022729"/>
    </source>
</evidence>
<feature type="region of interest" description="Disordered" evidence="5">
    <location>
        <begin position="169"/>
        <end position="193"/>
    </location>
</feature>
<dbReference type="InterPro" id="IPR019931">
    <property type="entry name" value="LPXTG_anchor"/>
</dbReference>
<proteinExistence type="predicted"/>
<feature type="compositionally biased region" description="Polar residues" evidence="5">
    <location>
        <begin position="1269"/>
        <end position="1283"/>
    </location>
</feature>
<evidence type="ECO:0000256" key="1">
    <source>
        <dbReference type="ARBA" id="ARBA00022512"/>
    </source>
</evidence>
<evidence type="ECO:0000259" key="6">
    <source>
        <dbReference type="PROSITE" id="PS50847"/>
    </source>
</evidence>
<dbReference type="KEGG" id="lack:FLP15_12320"/>
<evidence type="ECO:0000313" key="8">
    <source>
        <dbReference type="Proteomes" id="UP000315128"/>
    </source>
</evidence>
<keyword evidence="1" id="KW-0134">Cell wall</keyword>
<feature type="compositionally biased region" description="Low complexity" evidence="5">
    <location>
        <begin position="368"/>
        <end position="382"/>
    </location>
</feature>
<organism evidence="7 8">
    <name type="scientific">Lactococcus protaetiae</name>
    <dbReference type="NCBI Taxonomy" id="2592653"/>
    <lineage>
        <taxon>Bacteria</taxon>
        <taxon>Bacillati</taxon>
        <taxon>Bacillota</taxon>
        <taxon>Bacilli</taxon>
        <taxon>Lactobacillales</taxon>
        <taxon>Streptococcaceae</taxon>
        <taxon>Lactococcus</taxon>
    </lineage>
</organism>
<accession>A0A514ZB45</accession>
<sequence length="1324" mass="139639">MMSEKEQKQQEIINQVKNHAAVKVGNGLLLSATVLGAGAVVQNIAPTALRPIVASADMISNQLYAGQQVGNSSNLVSDTSSADLTDESQWSYSTTSGIAGQQEITAPASKGKTNAQAYTSSQGMAHSNQNSTLHGTAQEQAVANSADKVEDFSVSIDSAVNAGNMAEVSTESGSVKGQAPITDLSTSSTTDSEFSSVSTSAVSAVVLPSAYNGAQRGIGIGGGGANADLKSTDAGLASWNSTWSDTYDGHVMSGNSAVTTSDSNVTSDNFQSVLVQANISVDRVAYTNYIASPIMVNGVQYAGYLTTATGTVGDDFVIVVKATDGFTNYNLGANFAYINLSLAGSSQALPSVATTSDNTTPEQLSATSNVSSVDNHSVSNSDELTNEASTENASSQTDNTQSETNLNQTTEASETKPSGETATPQLSGDKLVMTGEQGEQQSFAQYHSPLDMSRPFKFGARLNGIGTTTSSRNNYLGVTFTPTQSLKDKMEQTSRRLGIEGVPYSIFAGWSSDEYHHVLEVLTTDSKGTLLETGQSDVGINPKVELPVSADGVSAMTVGWNPMMQFNDDIITGSLTVTVGGKTVTHANLKVPAQTYFGFVGAISGQHQPLSLDFSQSSFIASKKAAPILVHYLDQATGFSLAEPTIINGKLEQVFYIGAEKNTHETNHYTTPKITGYHEVSHQEEVRKVTSNIAQNEVNIFYEGNPRQQETIYQLPNGEVYQATHHSFTGLDFPEVTIPQLDGYMSKVDGVSSTVIKSEHADENQEHTVTYDLAPQKASFDFSYDSTVADELPQLATVVQDGTSQAMIQMPTFNLPSGYFVSSVTTPEGEVFTGNTALKTALTAHPSFVSGDNNFVITLSASYQEAHLTINHLDGSQTYQFATGNTGGVFIFSNLKPKVTDNNGNTYHAVLTSADGTEISLTGTSISDRFDSTMNFGIVDQAIQQYKIDYVKDETATVSIEDTKNSQQAVSTVMPLSVTTEDSVSNIPAVSKTNIPNNYSGTQRGVGVGGGGSNNSLTSVNAGLASWNSIWSDTYDGHKITGNSAVTTSDGNVTDNNFQAVLQEANISVDGTPYTNYVASPITVNGVQYAGYLTNSDGTTAADFMIVVKTTDGFADYNLGADFAYINPSITNTAPNNSPDTSTPTNSSETTTPPASPNSTSSEPNQPLTTLPDGSDGDTPTTPEMPSSPVDTPPTDTAPSSDDKSTTIPSETPNSTNTTPSIPKVVVPQVNTTVPPTGMIVPTVKGAKTKLQAEQAETTTKAPTKIISTSNEEANQLPQTGDKSGNLVGMGGLLTASAFLLAARRKKEEKDKKERSEAQQHDGE</sequence>
<feature type="region of interest" description="Disordered" evidence="5">
    <location>
        <begin position="1305"/>
        <end position="1324"/>
    </location>
</feature>
<dbReference type="EMBL" id="CP041356">
    <property type="protein sequence ID" value="QDK71813.1"/>
    <property type="molecule type" value="Genomic_DNA"/>
</dbReference>
<feature type="region of interest" description="Disordered" evidence="5">
    <location>
        <begin position="1269"/>
        <end position="1290"/>
    </location>
</feature>
<evidence type="ECO:0000313" key="7">
    <source>
        <dbReference type="EMBL" id="QDK71813.1"/>
    </source>
</evidence>
<feature type="compositionally biased region" description="Low complexity" evidence="5">
    <location>
        <begin position="1187"/>
        <end position="1227"/>
    </location>
</feature>
<dbReference type="RefSeq" id="WP_142767341.1">
    <property type="nucleotide sequence ID" value="NZ_CP041356.1"/>
</dbReference>
<reference evidence="7 8" key="1">
    <citation type="submission" date="2019-07" db="EMBL/GenBank/DDBJ databases">
        <title>Genome sequencing of KACC 19320.</title>
        <authorList>
            <person name="Heo J."/>
            <person name="Kim S.-J."/>
            <person name="Kim J.-S."/>
            <person name="Hong S.-B."/>
            <person name="Kwon S.-W."/>
        </authorList>
    </citation>
    <scope>NUCLEOTIDE SEQUENCE [LARGE SCALE GENOMIC DNA]</scope>
    <source>
        <strain evidence="7 8">KACC 19320</strain>
    </source>
</reference>
<evidence type="ECO:0000256" key="4">
    <source>
        <dbReference type="ARBA" id="ARBA00023088"/>
    </source>
</evidence>
<feature type="compositionally biased region" description="Basic and acidic residues" evidence="5">
    <location>
        <begin position="1306"/>
        <end position="1324"/>
    </location>
</feature>
<dbReference type="OrthoDB" id="2149449at2"/>
<protein>
    <submittedName>
        <fullName evidence="7">LPXTG cell wall anchor domain-containing protein</fullName>
    </submittedName>
</protein>
<keyword evidence="8" id="KW-1185">Reference proteome</keyword>
<keyword evidence="4" id="KW-0572">Peptidoglycan-anchor</keyword>
<feature type="region of interest" description="Disordered" evidence="5">
    <location>
        <begin position="1131"/>
        <end position="1227"/>
    </location>
</feature>
<feature type="compositionally biased region" description="Polar residues" evidence="5">
    <location>
        <begin position="351"/>
        <end position="367"/>
    </location>
</feature>
<evidence type="ECO:0000256" key="5">
    <source>
        <dbReference type="SAM" id="MobiDB-lite"/>
    </source>
</evidence>
<name>A0A514ZB45_9LACT</name>
<feature type="compositionally biased region" description="Polar residues" evidence="5">
    <location>
        <begin position="111"/>
        <end position="143"/>
    </location>
</feature>
<keyword evidence="2" id="KW-0964">Secreted</keyword>